<dbReference type="PANTHER" id="PTHR38049">
    <property type="entry name" value="RICIN B LECTIN DOMAIN-CONTAINING PROTEIN"/>
    <property type="match status" value="1"/>
</dbReference>
<accession>A0A2B7YHE0</accession>
<keyword evidence="2" id="KW-0732">Signal</keyword>
<evidence type="ECO:0000313" key="3">
    <source>
        <dbReference type="EMBL" id="PGH20328.1"/>
    </source>
</evidence>
<dbReference type="AlphaFoldDB" id="A0A2B7YHE0"/>
<dbReference type="PANTHER" id="PTHR38049:SF2">
    <property type="entry name" value="RICIN B LECTIN DOMAIN-CONTAINING PROTEIN"/>
    <property type="match status" value="1"/>
</dbReference>
<evidence type="ECO:0000256" key="2">
    <source>
        <dbReference type="SAM" id="SignalP"/>
    </source>
</evidence>
<feature type="compositionally biased region" description="Polar residues" evidence="1">
    <location>
        <begin position="224"/>
        <end position="238"/>
    </location>
</feature>
<name>A0A2B7YHE0_POLH7</name>
<dbReference type="EMBL" id="PDNA01000041">
    <property type="protein sequence ID" value="PGH20328.1"/>
    <property type="molecule type" value="Genomic_DNA"/>
</dbReference>
<evidence type="ECO:0000313" key="4">
    <source>
        <dbReference type="Proteomes" id="UP000224634"/>
    </source>
</evidence>
<dbReference type="Proteomes" id="UP000224634">
    <property type="component" value="Unassembled WGS sequence"/>
</dbReference>
<gene>
    <name evidence="3" type="ORF">AJ80_03595</name>
</gene>
<proteinExistence type="predicted"/>
<feature type="region of interest" description="Disordered" evidence="1">
    <location>
        <begin position="219"/>
        <end position="238"/>
    </location>
</feature>
<comment type="caution">
    <text evidence="3">The sequence shown here is derived from an EMBL/GenBank/DDBJ whole genome shotgun (WGS) entry which is preliminary data.</text>
</comment>
<protein>
    <submittedName>
        <fullName evidence="3">Uncharacterized protein</fullName>
    </submittedName>
</protein>
<sequence>MPLSMRLGVLTCPALLGAAEVIRQGQSKGKREEHRARRCNLIVTCIKSFRWSRELDTRQVVLRDNKLYIDTGTYDGFDDEKSKNPLGHPFSGYYLRYPDTKYEGLISTIVDDPPILNWIYVDAVTHELKYGGRLTAQSKIVGSHWKDGRGFVAVEEIEGLWAIYFDRYDNGLKGIVKPGKRVLEIELARKEKAMRPRKQYVTTELVVVTKLLSSKENGIKQEETSGYSSPTSLAEASS</sequence>
<feature type="signal peptide" evidence="2">
    <location>
        <begin position="1"/>
        <end position="19"/>
    </location>
</feature>
<organism evidence="3 4">
    <name type="scientific">Polytolypa hystricis (strain UAMH7299)</name>
    <dbReference type="NCBI Taxonomy" id="1447883"/>
    <lineage>
        <taxon>Eukaryota</taxon>
        <taxon>Fungi</taxon>
        <taxon>Dikarya</taxon>
        <taxon>Ascomycota</taxon>
        <taxon>Pezizomycotina</taxon>
        <taxon>Eurotiomycetes</taxon>
        <taxon>Eurotiomycetidae</taxon>
        <taxon>Onygenales</taxon>
        <taxon>Onygenales incertae sedis</taxon>
        <taxon>Polytolypa</taxon>
    </lineage>
</organism>
<dbReference type="STRING" id="1447883.A0A2B7YHE0"/>
<feature type="chain" id="PRO_5013287554" evidence="2">
    <location>
        <begin position="20"/>
        <end position="238"/>
    </location>
</feature>
<reference evidence="3 4" key="1">
    <citation type="submission" date="2017-10" db="EMBL/GenBank/DDBJ databases">
        <title>Comparative genomics in systemic dimorphic fungi from Ajellomycetaceae.</title>
        <authorList>
            <person name="Munoz J.F."/>
            <person name="Mcewen J.G."/>
            <person name="Clay O.K."/>
            <person name="Cuomo C.A."/>
        </authorList>
    </citation>
    <scope>NUCLEOTIDE SEQUENCE [LARGE SCALE GENOMIC DNA]</scope>
    <source>
        <strain evidence="3 4">UAMH7299</strain>
    </source>
</reference>
<dbReference type="OrthoDB" id="3928002at2759"/>
<keyword evidence="4" id="KW-1185">Reference proteome</keyword>
<evidence type="ECO:0000256" key="1">
    <source>
        <dbReference type="SAM" id="MobiDB-lite"/>
    </source>
</evidence>